<evidence type="ECO:0000256" key="1">
    <source>
        <dbReference type="ARBA" id="ARBA00005417"/>
    </source>
</evidence>
<accession>A0A2L1GQA7</accession>
<dbReference type="EMBL" id="CP021255">
    <property type="protein sequence ID" value="AVD71828.1"/>
    <property type="molecule type" value="Genomic_DNA"/>
</dbReference>
<dbReference type="SMART" id="SM00382">
    <property type="entry name" value="AAA"/>
    <property type="match status" value="1"/>
</dbReference>
<dbReference type="InterPro" id="IPR003593">
    <property type="entry name" value="AAA+_ATPase"/>
</dbReference>
<dbReference type="SUPFAM" id="SSF52540">
    <property type="entry name" value="P-loop containing nucleoside triphosphate hydrolases"/>
    <property type="match status" value="1"/>
</dbReference>
<keyword evidence="3" id="KW-0547">Nucleotide-binding</keyword>
<dbReference type="InterPro" id="IPR017871">
    <property type="entry name" value="ABC_transporter-like_CS"/>
</dbReference>
<keyword evidence="2" id="KW-0813">Transport</keyword>
<organism evidence="6 7">
    <name type="scientific">Desulfobulbus oralis</name>
    <dbReference type="NCBI Taxonomy" id="1986146"/>
    <lineage>
        <taxon>Bacteria</taxon>
        <taxon>Pseudomonadati</taxon>
        <taxon>Thermodesulfobacteriota</taxon>
        <taxon>Desulfobulbia</taxon>
        <taxon>Desulfobulbales</taxon>
        <taxon>Desulfobulbaceae</taxon>
        <taxon>Desulfobulbus</taxon>
    </lineage>
</organism>
<protein>
    <submittedName>
        <fullName evidence="6">ABC transporter ATP-binding protein</fullName>
    </submittedName>
</protein>
<dbReference type="PANTHER" id="PTHR43553">
    <property type="entry name" value="HEAVY METAL TRANSPORTER"/>
    <property type="match status" value="1"/>
</dbReference>
<evidence type="ECO:0000259" key="5">
    <source>
        <dbReference type="PROSITE" id="PS50893"/>
    </source>
</evidence>
<keyword evidence="4 6" id="KW-0067">ATP-binding</keyword>
<dbReference type="InterPro" id="IPR015856">
    <property type="entry name" value="ABC_transpr_CbiO/EcfA_su"/>
</dbReference>
<evidence type="ECO:0000256" key="2">
    <source>
        <dbReference type="ARBA" id="ARBA00022448"/>
    </source>
</evidence>
<dbReference type="Gene3D" id="3.40.50.300">
    <property type="entry name" value="P-loop containing nucleotide triphosphate hydrolases"/>
    <property type="match status" value="1"/>
</dbReference>
<sequence>MALFSLNRLSFTYPQAKPVFAEAVFSFQEGERLGFYGPNGSGKSTFFLLIAGLLKPVAGQICFRDRPLTREHEFRALRKEVGLVLQNAEDQLFHASVLEDVAFGPLNLGMKPKAAQARAEETLEALGLSHLAGRLTHQLSGGEKRLVALAATLAMQPRALLLDEPTNDLDPTYQKKLIQILQKLPVGWIIISHDFNFLQKTCTAFMTIARQQLVRCNYSQMHQHFHSHPLGDTPHHHNE</sequence>
<dbReference type="GO" id="GO:0016887">
    <property type="term" value="F:ATP hydrolysis activity"/>
    <property type="evidence" value="ECO:0007669"/>
    <property type="project" value="InterPro"/>
</dbReference>
<dbReference type="PANTHER" id="PTHR43553:SF24">
    <property type="entry name" value="ENERGY-COUPLING FACTOR TRANSPORTER ATP-BINDING PROTEIN ECFA1"/>
    <property type="match status" value="1"/>
</dbReference>
<dbReference type="KEGG" id="deo:CAY53_10415"/>
<dbReference type="CDD" id="cd03225">
    <property type="entry name" value="ABC_cobalt_CbiO_domain1"/>
    <property type="match status" value="1"/>
</dbReference>
<evidence type="ECO:0000256" key="4">
    <source>
        <dbReference type="ARBA" id="ARBA00022840"/>
    </source>
</evidence>
<keyword evidence="7" id="KW-1185">Reference proteome</keyword>
<reference evidence="6 7" key="1">
    <citation type="journal article" date="2018" name="MBio">
        <title>Insights into the evolution of host association through the isolation and characterization of a novel human periodontal pathobiont, Desulfobulbus oralis.</title>
        <authorList>
            <person name="Cross K.L."/>
            <person name="Chirania P."/>
            <person name="Xiong W."/>
            <person name="Beall C.J."/>
            <person name="Elkins J.G."/>
            <person name="Giannone R.J."/>
            <person name="Griffen A.L."/>
            <person name="Guss A.M."/>
            <person name="Hettich R.L."/>
            <person name="Joshi S.S."/>
            <person name="Mokrzan E.M."/>
            <person name="Martin R.K."/>
            <person name="Zhulin I.B."/>
            <person name="Leys E.J."/>
            <person name="Podar M."/>
        </authorList>
    </citation>
    <scope>NUCLEOTIDE SEQUENCE [LARGE SCALE GENOMIC DNA]</scope>
    <source>
        <strain evidence="6 7">ORNL</strain>
    </source>
</reference>
<dbReference type="GO" id="GO:0005524">
    <property type="term" value="F:ATP binding"/>
    <property type="evidence" value="ECO:0007669"/>
    <property type="project" value="UniProtKB-KW"/>
</dbReference>
<name>A0A2L1GQA7_9BACT</name>
<comment type="similarity">
    <text evidence="1">Belongs to the ABC transporter superfamily.</text>
</comment>
<proteinExistence type="inferred from homology"/>
<gene>
    <name evidence="6" type="ORF">CAY53_10415</name>
</gene>
<evidence type="ECO:0000313" key="6">
    <source>
        <dbReference type="EMBL" id="AVD71828.1"/>
    </source>
</evidence>
<evidence type="ECO:0000313" key="7">
    <source>
        <dbReference type="Proteomes" id="UP000239867"/>
    </source>
</evidence>
<feature type="domain" description="ABC transporter" evidence="5">
    <location>
        <begin position="4"/>
        <end position="235"/>
    </location>
</feature>
<dbReference type="OrthoDB" id="9782163at2"/>
<evidence type="ECO:0000256" key="3">
    <source>
        <dbReference type="ARBA" id="ARBA00022741"/>
    </source>
</evidence>
<dbReference type="PROSITE" id="PS50893">
    <property type="entry name" value="ABC_TRANSPORTER_2"/>
    <property type="match status" value="1"/>
</dbReference>
<dbReference type="InterPro" id="IPR050095">
    <property type="entry name" value="ECF_ABC_transporter_ATP-bd"/>
</dbReference>
<dbReference type="AlphaFoldDB" id="A0A2L1GQA7"/>
<dbReference type="RefSeq" id="WP_104937059.1">
    <property type="nucleotide sequence ID" value="NZ_CP021255.1"/>
</dbReference>
<dbReference type="InterPro" id="IPR027417">
    <property type="entry name" value="P-loop_NTPase"/>
</dbReference>
<dbReference type="InterPro" id="IPR003439">
    <property type="entry name" value="ABC_transporter-like_ATP-bd"/>
</dbReference>
<dbReference type="Proteomes" id="UP000239867">
    <property type="component" value="Chromosome"/>
</dbReference>
<dbReference type="GO" id="GO:0043190">
    <property type="term" value="C:ATP-binding cassette (ABC) transporter complex"/>
    <property type="evidence" value="ECO:0007669"/>
    <property type="project" value="TreeGrafter"/>
</dbReference>
<dbReference type="GO" id="GO:0042626">
    <property type="term" value="F:ATPase-coupled transmembrane transporter activity"/>
    <property type="evidence" value="ECO:0007669"/>
    <property type="project" value="TreeGrafter"/>
</dbReference>
<dbReference type="PROSITE" id="PS00211">
    <property type="entry name" value="ABC_TRANSPORTER_1"/>
    <property type="match status" value="1"/>
</dbReference>
<dbReference type="Pfam" id="PF00005">
    <property type="entry name" value="ABC_tran"/>
    <property type="match status" value="1"/>
</dbReference>